<evidence type="ECO:0000313" key="2">
    <source>
        <dbReference type="RefSeq" id="XP_015075991.1"/>
    </source>
</evidence>
<dbReference type="Proteomes" id="UP000694930">
    <property type="component" value="Chromosome 1"/>
</dbReference>
<name>A0ABM1GU01_SOLPN</name>
<proteinExistence type="predicted"/>
<evidence type="ECO:0000313" key="1">
    <source>
        <dbReference type="Proteomes" id="UP000694930"/>
    </source>
</evidence>
<accession>A0ABM1GU01</accession>
<keyword evidence="1" id="KW-1185">Reference proteome</keyword>
<sequence>MRSLEISRLKRDLVASEEVVHYQKGELKRHKEKFEKERSCWMHQLEECKRKISHYVDIEEEQRKLIIERATLRHQLEVAEGRESLLRNNLGDHQALLNDCHLNMGRARLKVHQLAEQTSYVIKNQRRMNDQEVADQERTIVSHLPKVPISEPFFPPGYGPFDNCGVGPSMTRPQGMPFRNNPTVTTATPVYTLPQPTVMQRAAQEGQFTTHLQQ</sequence>
<dbReference type="RefSeq" id="XP_015075991.1">
    <property type="nucleotide sequence ID" value="XM_015220505.1"/>
</dbReference>
<reference evidence="2" key="2">
    <citation type="submission" date="2025-08" db="UniProtKB">
        <authorList>
            <consortium name="RefSeq"/>
        </authorList>
    </citation>
    <scope>IDENTIFICATION</scope>
</reference>
<reference evidence="1" key="1">
    <citation type="journal article" date="2014" name="Nat. Genet.">
        <title>The genome of the stress-tolerant wild tomato species Solanum pennellii.</title>
        <authorList>
            <person name="Bolger A."/>
            <person name="Scossa F."/>
            <person name="Bolger M.E."/>
            <person name="Lanz C."/>
            <person name="Maumus F."/>
            <person name="Tohge T."/>
            <person name="Quesneville H."/>
            <person name="Alseekh S."/>
            <person name="Sorensen I."/>
            <person name="Lichtenstein G."/>
            <person name="Fich E.A."/>
            <person name="Conte M."/>
            <person name="Keller H."/>
            <person name="Schneeberger K."/>
            <person name="Schwacke R."/>
            <person name="Ofner I."/>
            <person name="Vrebalov J."/>
            <person name="Xu Y."/>
            <person name="Osorio S."/>
            <person name="Aflitos S.A."/>
            <person name="Schijlen E."/>
            <person name="Jimenez-Gomez J.M."/>
            <person name="Ryngajllo M."/>
            <person name="Kimura S."/>
            <person name="Kumar R."/>
            <person name="Koenig D."/>
            <person name="Headland L.R."/>
            <person name="Maloof J.N."/>
            <person name="Sinha N."/>
            <person name="van Ham R.C."/>
            <person name="Lankhorst R.K."/>
            <person name="Mao L."/>
            <person name="Vogel A."/>
            <person name="Arsova B."/>
            <person name="Panstruga R."/>
            <person name="Fei Z."/>
            <person name="Rose J.K."/>
            <person name="Zamir D."/>
            <person name="Carrari F."/>
            <person name="Giovannoni J.J."/>
            <person name="Weigel D."/>
            <person name="Usadel B."/>
            <person name="Fernie A.R."/>
        </authorList>
    </citation>
    <scope>NUCLEOTIDE SEQUENCE [LARGE SCALE GENOMIC DNA]</scope>
    <source>
        <strain evidence="1">cv. LA0716</strain>
    </source>
</reference>
<gene>
    <name evidence="2" type="primary">LOC107020209</name>
</gene>
<organism evidence="1 2">
    <name type="scientific">Solanum pennellii</name>
    <name type="common">Tomato</name>
    <name type="synonym">Lycopersicon pennellii</name>
    <dbReference type="NCBI Taxonomy" id="28526"/>
    <lineage>
        <taxon>Eukaryota</taxon>
        <taxon>Viridiplantae</taxon>
        <taxon>Streptophyta</taxon>
        <taxon>Embryophyta</taxon>
        <taxon>Tracheophyta</taxon>
        <taxon>Spermatophyta</taxon>
        <taxon>Magnoliopsida</taxon>
        <taxon>eudicotyledons</taxon>
        <taxon>Gunneridae</taxon>
        <taxon>Pentapetalae</taxon>
        <taxon>asterids</taxon>
        <taxon>lamiids</taxon>
        <taxon>Solanales</taxon>
        <taxon>Solanaceae</taxon>
        <taxon>Solanoideae</taxon>
        <taxon>Solaneae</taxon>
        <taxon>Solanum</taxon>
        <taxon>Solanum subgen. Lycopersicon</taxon>
    </lineage>
</organism>
<protein>
    <submittedName>
        <fullName evidence="2">Uncharacterized protein LOC107020209</fullName>
    </submittedName>
</protein>
<dbReference type="GeneID" id="107020209"/>